<comment type="caution">
    <text evidence="1">The sequence shown here is derived from an EMBL/GenBank/DDBJ whole genome shotgun (WGS) entry which is preliminary data.</text>
</comment>
<dbReference type="AlphaFoldDB" id="A0A1F7RP28"/>
<evidence type="ECO:0000313" key="2">
    <source>
        <dbReference type="Proteomes" id="UP000179266"/>
    </source>
</evidence>
<name>A0A1F7RP28_9BACT</name>
<dbReference type="EMBL" id="MGDD01000280">
    <property type="protein sequence ID" value="OGL43316.1"/>
    <property type="molecule type" value="Genomic_DNA"/>
</dbReference>
<evidence type="ECO:0000313" key="1">
    <source>
        <dbReference type="EMBL" id="OGL43316.1"/>
    </source>
</evidence>
<dbReference type="Proteomes" id="UP000179266">
    <property type="component" value="Unassembled WGS sequence"/>
</dbReference>
<gene>
    <name evidence="1" type="ORF">A2161_01605</name>
</gene>
<proteinExistence type="predicted"/>
<organism evidence="1 2">
    <name type="scientific">Candidatus Schekmanbacteria bacterium RBG_13_48_7</name>
    <dbReference type="NCBI Taxonomy" id="1817878"/>
    <lineage>
        <taxon>Bacteria</taxon>
        <taxon>Candidatus Schekmaniibacteriota</taxon>
    </lineage>
</organism>
<protein>
    <submittedName>
        <fullName evidence="1">Uncharacterized protein</fullName>
    </submittedName>
</protein>
<reference evidence="1 2" key="1">
    <citation type="journal article" date="2016" name="Nat. Commun.">
        <title>Thousands of microbial genomes shed light on interconnected biogeochemical processes in an aquifer system.</title>
        <authorList>
            <person name="Anantharaman K."/>
            <person name="Brown C.T."/>
            <person name="Hug L.A."/>
            <person name="Sharon I."/>
            <person name="Castelle C.J."/>
            <person name="Probst A.J."/>
            <person name="Thomas B.C."/>
            <person name="Singh A."/>
            <person name="Wilkins M.J."/>
            <person name="Karaoz U."/>
            <person name="Brodie E.L."/>
            <person name="Williams K.H."/>
            <person name="Hubbard S.S."/>
            <person name="Banfield J.F."/>
        </authorList>
    </citation>
    <scope>NUCLEOTIDE SEQUENCE [LARGE SCALE GENOMIC DNA]</scope>
</reference>
<sequence length="228" mass="26053">MKKQLIWLNSIIILIIFLVPGCSSLDRINPESGTSDEIDNTLNTLSILLVATCDAEKSCIKFASNPKAYEDGRGYYNDGWWIYDEENKFGRIHMQCQYISKNKVIQDYFDSETQWVSFNSEIENYVSGLLYNLNLVRTSPTFFNATWVMNGDGFFRISGYSGTIEVDDTLQNAIHLSKCPTQGLYTLVFPPYLATMSLEFEGYADGTLKKGNESYRFYIDLETGEITR</sequence>
<accession>A0A1F7RP28</accession>